<dbReference type="GO" id="GO:0009061">
    <property type="term" value="P:anaerobic respiration"/>
    <property type="evidence" value="ECO:0007669"/>
    <property type="project" value="TreeGrafter"/>
</dbReference>
<keyword evidence="3" id="KW-0500">Molybdenum</keyword>
<evidence type="ECO:0000256" key="2">
    <source>
        <dbReference type="ARBA" id="ARBA00010312"/>
    </source>
</evidence>
<dbReference type="InterPro" id="IPR006656">
    <property type="entry name" value="Mopterin_OxRdtase"/>
</dbReference>
<dbReference type="EMBL" id="JACHJT010000001">
    <property type="protein sequence ID" value="MBB4929515.1"/>
    <property type="molecule type" value="Genomic_DNA"/>
</dbReference>
<keyword evidence="4" id="KW-0479">Metal-binding</keyword>
<organism evidence="11 12">
    <name type="scientific">Lipingzhangella halophila</name>
    <dbReference type="NCBI Taxonomy" id="1783352"/>
    <lineage>
        <taxon>Bacteria</taxon>
        <taxon>Bacillati</taxon>
        <taxon>Actinomycetota</taxon>
        <taxon>Actinomycetes</taxon>
        <taxon>Streptosporangiales</taxon>
        <taxon>Nocardiopsidaceae</taxon>
        <taxon>Lipingzhangella</taxon>
    </lineage>
</organism>
<name>A0A7W7RCK0_9ACTN</name>
<proteinExistence type="inferred from homology"/>
<keyword evidence="12" id="KW-1185">Reference proteome</keyword>
<dbReference type="Proteomes" id="UP000523007">
    <property type="component" value="Unassembled WGS sequence"/>
</dbReference>
<dbReference type="RefSeq" id="WP_184574073.1">
    <property type="nucleotide sequence ID" value="NZ_JACHJT010000001.1"/>
</dbReference>
<evidence type="ECO:0000256" key="6">
    <source>
        <dbReference type="ARBA" id="ARBA00023002"/>
    </source>
</evidence>
<comment type="similarity">
    <text evidence="2">Belongs to the prokaryotic molybdopterin-containing oxidoreductase family.</text>
</comment>
<dbReference type="GO" id="GO:0009055">
    <property type="term" value="F:electron transfer activity"/>
    <property type="evidence" value="ECO:0007669"/>
    <property type="project" value="TreeGrafter"/>
</dbReference>
<evidence type="ECO:0000313" key="11">
    <source>
        <dbReference type="EMBL" id="MBB4929515.1"/>
    </source>
</evidence>
<reference evidence="11 12" key="1">
    <citation type="submission" date="2020-08" db="EMBL/GenBank/DDBJ databases">
        <title>Sequencing the genomes of 1000 actinobacteria strains.</title>
        <authorList>
            <person name="Klenk H.-P."/>
        </authorList>
    </citation>
    <scope>NUCLEOTIDE SEQUENCE [LARGE SCALE GENOMIC DNA]</scope>
    <source>
        <strain evidence="11 12">DSM 102030</strain>
    </source>
</reference>
<dbReference type="PANTHER" id="PTHR43742:SF10">
    <property type="entry name" value="TRIMETHYLAMINE-N-OXIDE REDUCTASE 2"/>
    <property type="match status" value="1"/>
</dbReference>
<feature type="domain" description="Molybdopterin dinucleotide-binding" evidence="9">
    <location>
        <begin position="635"/>
        <end position="748"/>
    </location>
</feature>
<evidence type="ECO:0000259" key="10">
    <source>
        <dbReference type="Pfam" id="PF18364"/>
    </source>
</evidence>
<evidence type="ECO:0000256" key="1">
    <source>
        <dbReference type="ARBA" id="ARBA00001942"/>
    </source>
</evidence>
<evidence type="ECO:0000259" key="8">
    <source>
        <dbReference type="Pfam" id="PF00384"/>
    </source>
</evidence>
<dbReference type="Pfam" id="PF01568">
    <property type="entry name" value="Molydop_binding"/>
    <property type="match status" value="1"/>
</dbReference>
<dbReference type="InterPro" id="IPR006655">
    <property type="entry name" value="Mopterin_OxRdtase_prok_CS"/>
</dbReference>
<dbReference type="InterPro" id="IPR041460">
    <property type="entry name" value="Molybdopterin_N"/>
</dbReference>
<keyword evidence="6 11" id="KW-0560">Oxidoreductase</keyword>
<evidence type="ECO:0000256" key="4">
    <source>
        <dbReference type="ARBA" id="ARBA00022723"/>
    </source>
</evidence>
<dbReference type="SUPFAM" id="SSF53706">
    <property type="entry name" value="Formate dehydrogenase/DMSO reductase, domains 1-3"/>
    <property type="match status" value="1"/>
</dbReference>
<dbReference type="Gene3D" id="3.90.55.10">
    <property type="entry name" value="Dimethylsulfoxide Reductase, domain 3"/>
    <property type="match status" value="1"/>
</dbReference>
<dbReference type="Pfam" id="PF00384">
    <property type="entry name" value="Molybdopterin"/>
    <property type="match status" value="1"/>
</dbReference>
<dbReference type="PROSITE" id="PS00490">
    <property type="entry name" value="MOLYBDOPTERIN_PROK_2"/>
    <property type="match status" value="1"/>
</dbReference>
<keyword evidence="5" id="KW-0574">Periplasm</keyword>
<protein>
    <submittedName>
        <fullName evidence="11">Biotin/methionine sulfoxide reductase</fullName>
        <ecNumber evidence="11">1.-.-.-</ecNumber>
    </submittedName>
</protein>
<dbReference type="GO" id="GO:0043546">
    <property type="term" value="F:molybdopterin cofactor binding"/>
    <property type="evidence" value="ECO:0007669"/>
    <property type="project" value="InterPro"/>
</dbReference>
<feature type="region of interest" description="Disordered" evidence="7">
    <location>
        <begin position="30"/>
        <end position="61"/>
    </location>
</feature>
<dbReference type="GO" id="GO:0016491">
    <property type="term" value="F:oxidoreductase activity"/>
    <property type="evidence" value="ECO:0007669"/>
    <property type="project" value="UniProtKB-KW"/>
</dbReference>
<dbReference type="EC" id="1.-.-.-" evidence="11"/>
<feature type="region of interest" description="Disordered" evidence="7">
    <location>
        <begin position="761"/>
        <end position="794"/>
    </location>
</feature>
<dbReference type="InterPro" id="IPR009010">
    <property type="entry name" value="Asp_de-COase-like_dom_sf"/>
</dbReference>
<dbReference type="Gene3D" id="3.40.50.740">
    <property type="match status" value="1"/>
</dbReference>
<evidence type="ECO:0000313" key="12">
    <source>
        <dbReference type="Proteomes" id="UP000523007"/>
    </source>
</evidence>
<evidence type="ECO:0000256" key="3">
    <source>
        <dbReference type="ARBA" id="ARBA00022505"/>
    </source>
</evidence>
<evidence type="ECO:0000256" key="7">
    <source>
        <dbReference type="SAM" id="MobiDB-lite"/>
    </source>
</evidence>
<gene>
    <name evidence="11" type="ORF">F4561_000335</name>
</gene>
<feature type="domain" description="Molybdopterin oxidoreductase N-terminal" evidence="10">
    <location>
        <begin position="16"/>
        <end position="55"/>
    </location>
</feature>
<dbReference type="PANTHER" id="PTHR43742">
    <property type="entry name" value="TRIMETHYLAMINE-N-OXIDE REDUCTASE"/>
    <property type="match status" value="1"/>
</dbReference>
<dbReference type="AlphaFoldDB" id="A0A7W7RCK0"/>
<comment type="cofactor">
    <cofactor evidence="1">
        <name>Mo-bis(molybdopterin guanine dinucleotide)</name>
        <dbReference type="ChEBI" id="CHEBI:60539"/>
    </cofactor>
</comment>
<dbReference type="Pfam" id="PF18364">
    <property type="entry name" value="Molybdopterin_N"/>
    <property type="match status" value="1"/>
</dbReference>
<evidence type="ECO:0000259" key="9">
    <source>
        <dbReference type="Pfam" id="PF01568"/>
    </source>
</evidence>
<evidence type="ECO:0000256" key="5">
    <source>
        <dbReference type="ARBA" id="ARBA00022764"/>
    </source>
</evidence>
<dbReference type="InterPro" id="IPR050612">
    <property type="entry name" value="Prok_Mopterin_Oxidored"/>
</dbReference>
<sequence length="794" mass="84931">MDGSDPEGAATYRRASAHWGDYQVLVAGDRVVGARPDPDDPAPAPLLENAPDAQHHPTRVATPAVRRRWLDNGPGPDDRRGAPDDEYLAVDWETALDLLAGEFDRVRREHGNTAVYGGSYGWASAGRFHHSQSQLHRLLNTIGGYTASRDTYSHAAIEVLVPHVLGRAGLAELLENPPAWEVIAEHTDLVVSFGGLRVSNTWNSAGGRAAQTAEPAMRTAARNGVRFVSVSPLRDDTPDGVDAEWLPAAPGTDTAIMFALAHVLLTEGLADTAFLDRYTVGADHLRRYVLGETDGTPKDPEWAAELSGLPAATLRELARRMAAGRTLLNVGWSVQRTRHGEQPLWAGIALAAFLGQIGLPGGGFAAGYGSTGRYGGGATPGGLPRLPQGSNPVDEFIPVARVADMLLHPGPGGVYEYNGELRRYPDIRLVAWSGGNPFHHHQDLERLSCAFARPETVLVVETHWTATARHADIVLPSTTALERDDIVASRGDLRLRAAPRAVSPHGQARDEYDVYADLARRLGVRHAFTEGRTSGEWLRHMYETWRGGQRAPLPGFGEFWAAGTVDLPGRVHPSAVLAEFRRDPDSVPLGTPSGRIELYSETIAGFGYAECPGHPVWLPEEGERLRSLESGTSPLLLIANQPGTKLHSQQDMGAYSRAGKIGERAPIRLHPDDAAARGLAPGDIVRVSNARGSCLAGAEISDALRQGVAQLSTGAWYDPSAPDVSCAHGNPNVLTEDIGTSRLSQGCTGQHVRVEVEAYEGAPPPVRAFEPPRLAPGSTGGQAPVAGEPGGTPR</sequence>
<dbReference type="Gene3D" id="2.40.40.20">
    <property type="match status" value="1"/>
</dbReference>
<dbReference type="GO" id="GO:0030288">
    <property type="term" value="C:outer membrane-bounded periplasmic space"/>
    <property type="evidence" value="ECO:0007669"/>
    <property type="project" value="TreeGrafter"/>
</dbReference>
<comment type="caution">
    <text evidence="11">The sequence shown here is derived from an EMBL/GenBank/DDBJ whole genome shotgun (WGS) entry which is preliminary data.</text>
</comment>
<dbReference type="SUPFAM" id="SSF50692">
    <property type="entry name" value="ADC-like"/>
    <property type="match status" value="1"/>
</dbReference>
<dbReference type="GO" id="GO:0030151">
    <property type="term" value="F:molybdenum ion binding"/>
    <property type="evidence" value="ECO:0007669"/>
    <property type="project" value="TreeGrafter"/>
</dbReference>
<dbReference type="InterPro" id="IPR006657">
    <property type="entry name" value="MoPterin_dinucl-bd_dom"/>
</dbReference>
<dbReference type="Gene3D" id="3.40.228.10">
    <property type="entry name" value="Dimethylsulfoxide Reductase, domain 2"/>
    <property type="match status" value="1"/>
</dbReference>
<feature type="domain" description="Molybdopterin oxidoreductase" evidence="8">
    <location>
        <begin position="59"/>
        <end position="520"/>
    </location>
</feature>
<accession>A0A7W7RCK0</accession>